<evidence type="ECO:0000256" key="2">
    <source>
        <dbReference type="ARBA" id="ARBA00022726"/>
    </source>
</evidence>
<dbReference type="HOGENOM" id="CLU_126376_0_0_6"/>
<dbReference type="Pfam" id="PF00156">
    <property type="entry name" value="Pribosyltran"/>
    <property type="match status" value="1"/>
</dbReference>
<dbReference type="PATRIC" id="fig|360102.15.peg.2370"/>
<dbReference type="GO" id="GO:0016740">
    <property type="term" value="F:transferase activity"/>
    <property type="evidence" value="ECO:0007669"/>
    <property type="project" value="UniProtKB-KW"/>
</dbReference>
<keyword evidence="2" id="KW-0660">Purine salvage</keyword>
<name>A0A0E1NSG9_YERPA</name>
<evidence type="ECO:0000256" key="1">
    <source>
        <dbReference type="ARBA" id="ARBA00022679"/>
    </source>
</evidence>
<dbReference type="AlphaFoldDB" id="A0A0E1NSG9"/>
<dbReference type="PANTHER" id="PTHR43864:SF1">
    <property type="entry name" value="XANTHINE PHOSPHORIBOSYLTRANSFERASE"/>
    <property type="match status" value="1"/>
</dbReference>
<gene>
    <name evidence="4" type="ordered locus">YPA_4107</name>
</gene>
<proteinExistence type="predicted"/>
<evidence type="ECO:0000313" key="4">
    <source>
        <dbReference type="EMBL" id="ABG16068.1"/>
    </source>
</evidence>
<protein>
    <submittedName>
        <fullName evidence="4">Putative phosphoribosyl transferase protein</fullName>
    </submittedName>
</protein>
<reference evidence="4 5" key="1">
    <citation type="journal article" date="2006" name="J. Bacteriol.">
        <title>Complete genome sequence of Yersinia pestis strains Antiqua and Nepal516: evidence of gene reduction in an emerging pathogen.</title>
        <authorList>
            <person name="Chain P.S."/>
            <person name="Hu P."/>
            <person name="Malfatti S.A."/>
            <person name="Radnedge L."/>
            <person name="Larimer F."/>
            <person name="Vergez L.M."/>
            <person name="Worsham P."/>
            <person name="Chu M.C."/>
            <person name="Andersen G.L."/>
        </authorList>
    </citation>
    <scope>NUCLEOTIDE SEQUENCE [LARGE SCALE GENOMIC DNA]</scope>
    <source>
        <strain evidence="4 5">Antiqua</strain>
    </source>
</reference>
<dbReference type="InterPro" id="IPR000836">
    <property type="entry name" value="PRTase_dom"/>
</dbReference>
<dbReference type="KEGG" id="ypa:YPA_4107"/>
<evidence type="ECO:0000259" key="3">
    <source>
        <dbReference type="Pfam" id="PF00156"/>
    </source>
</evidence>
<sequence length="188" mass="20277">MILLKNVYKNAQVVNSGKALTTVNEFTDQLPALRPAVLLEVAHKVIQIIDMDIDKIVTEEDKGAPLATAVSLLSGKPLAMARWYPYSLSELNNNVVNISSEYFEGVVYLNGISAGDRVAIIDDTLSTGGTVIALIKAIQNSGGIVKDVICAVEKIQNNGKKNIFTQTGINVKTLMKISVKPHGVDIIE</sequence>
<dbReference type="EMBL" id="CP000308">
    <property type="protein sequence ID" value="ABG16068.1"/>
    <property type="molecule type" value="Genomic_DNA"/>
</dbReference>
<dbReference type="SUPFAM" id="SSF53271">
    <property type="entry name" value="PRTase-like"/>
    <property type="match status" value="1"/>
</dbReference>
<accession>A0A0E1NSG9</accession>
<feature type="domain" description="Phosphoribosyltransferase" evidence="3">
    <location>
        <begin position="35"/>
        <end position="152"/>
    </location>
</feature>
<evidence type="ECO:0000313" key="5">
    <source>
        <dbReference type="Proteomes" id="UP000001971"/>
    </source>
</evidence>
<dbReference type="NCBIfam" id="NF009211">
    <property type="entry name" value="PRK12560.1"/>
    <property type="match status" value="1"/>
</dbReference>
<dbReference type="PANTHER" id="PTHR43864">
    <property type="entry name" value="HYPOXANTHINE/GUANINE PHOSPHORIBOSYLTRANSFERASE"/>
    <property type="match status" value="1"/>
</dbReference>
<dbReference type="InterPro" id="IPR050118">
    <property type="entry name" value="Pur/Pyrimidine_PRTase"/>
</dbReference>
<dbReference type="GO" id="GO:0006166">
    <property type="term" value="P:purine ribonucleoside salvage"/>
    <property type="evidence" value="ECO:0007669"/>
    <property type="project" value="UniProtKB-KW"/>
</dbReference>
<organism evidence="4 5">
    <name type="scientific">Yersinia pestis bv. Antiqua (strain Antiqua)</name>
    <dbReference type="NCBI Taxonomy" id="360102"/>
    <lineage>
        <taxon>Bacteria</taxon>
        <taxon>Pseudomonadati</taxon>
        <taxon>Pseudomonadota</taxon>
        <taxon>Gammaproteobacteria</taxon>
        <taxon>Enterobacterales</taxon>
        <taxon>Yersiniaceae</taxon>
        <taxon>Yersinia</taxon>
    </lineage>
</organism>
<dbReference type="InterPro" id="IPR029057">
    <property type="entry name" value="PRTase-like"/>
</dbReference>
<dbReference type="Gene3D" id="3.40.50.2020">
    <property type="match status" value="1"/>
</dbReference>
<dbReference type="Proteomes" id="UP000001971">
    <property type="component" value="Chromosome"/>
</dbReference>
<keyword evidence="1 4" id="KW-0808">Transferase</keyword>
<dbReference type="RefSeq" id="WP_002209578.1">
    <property type="nucleotide sequence ID" value="NC_008150.1"/>
</dbReference>
<dbReference type="CDD" id="cd06223">
    <property type="entry name" value="PRTases_typeI"/>
    <property type="match status" value="1"/>
</dbReference>
<dbReference type="GeneID" id="57974692"/>